<dbReference type="NCBIfam" id="TIGR00536">
    <property type="entry name" value="hemK_fam"/>
    <property type="match status" value="1"/>
</dbReference>
<evidence type="ECO:0000259" key="6">
    <source>
        <dbReference type="Pfam" id="PF05175"/>
    </source>
</evidence>
<dbReference type="PROSITE" id="PS00092">
    <property type="entry name" value="N6_MTASE"/>
    <property type="match status" value="1"/>
</dbReference>
<dbReference type="GO" id="GO:0003676">
    <property type="term" value="F:nucleic acid binding"/>
    <property type="evidence" value="ECO:0007669"/>
    <property type="project" value="InterPro"/>
</dbReference>
<dbReference type="PANTHER" id="PTHR18895">
    <property type="entry name" value="HEMK METHYLTRANSFERASE"/>
    <property type="match status" value="1"/>
</dbReference>
<dbReference type="InterPro" id="IPR002052">
    <property type="entry name" value="DNA_methylase_N6_adenine_CS"/>
</dbReference>
<gene>
    <name evidence="5 8" type="primary">prmC</name>
    <name evidence="8" type="ORF">IAD31_04320</name>
</gene>
<reference evidence="8" key="2">
    <citation type="journal article" date="2021" name="PeerJ">
        <title>Extensive microbial diversity within the chicken gut microbiome revealed by metagenomics and culture.</title>
        <authorList>
            <person name="Gilroy R."/>
            <person name="Ravi A."/>
            <person name="Getino M."/>
            <person name="Pursley I."/>
            <person name="Horton D.L."/>
            <person name="Alikhan N.F."/>
            <person name="Baker D."/>
            <person name="Gharbi K."/>
            <person name="Hall N."/>
            <person name="Watson M."/>
            <person name="Adriaenssens E.M."/>
            <person name="Foster-Nyarko E."/>
            <person name="Jarju S."/>
            <person name="Secka A."/>
            <person name="Antonio M."/>
            <person name="Oren A."/>
            <person name="Chaudhuri R.R."/>
            <person name="La Ragione R."/>
            <person name="Hildebrand F."/>
            <person name="Pallen M.J."/>
        </authorList>
    </citation>
    <scope>NUCLEOTIDE SEQUENCE</scope>
    <source>
        <strain evidence="8">ChiGjej2B2-12916</strain>
    </source>
</reference>
<dbReference type="AlphaFoldDB" id="A0A9D0YS63"/>
<dbReference type="GO" id="GO:0032259">
    <property type="term" value="P:methylation"/>
    <property type="evidence" value="ECO:0007669"/>
    <property type="project" value="UniProtKB-KW"/>
</dbReference>
<keyword evidence="2 5" id="KW-0808">Transferase</keyword>
<comment type="function">
    <text evidence="5">Methylates the class 1 translation termination release factors RF1/PrfA and RF2/PrfB on the glutamine residue of the universally conserved GGQ motif.</text>
</comment>
<keyword evidence="1 5" id="KW-0489">Methyltransferase</keyword>
<dbReference type="InterPro" id="IPR029063">
    <property type="entry name" value="SAM-dependent_MTases_sf"/>
</dbReference>
<dbReference type="NCBIfam" id="TIGR03534">
    <property type="entry name" value="RF_mod_PrmC"/>
    <property type="match status" value="1"/>
</dbReference>
<dbReference type="EC" id="2.1.1.297" evidence="5"/>
<dbReference type="InterPro" id="IPR019874">
    <property type="entry name" value="RF_methyltr_PrmC"/>
</dbReference>
<feature type="binding site" evidence="5">
    <location>
        <position position="190"/>
    </location>
    <ligand>
        <name>S-adenosyl-L-methionine</name>
        <dbReference type="ChEBI" id="CHEBI:59789"/>
    </ligand>
</feature>
<organism evidence="8 9">
    <name type="scientific">Candidatus Enterenecus faecium</name>
    <dbReference type="NCBI Taxonomy" id="2840780"/>
    <lineage>
        <taxon>Bacteria</taxon>
        <taxon>Bacillati</taxon>
        <taxon>Bacillota</taxon>
        <taxon>Clostridia</taxon>
        <taxon>Eubacteriales</taxon>
        <taxon>Candidatus Enterenecus</taxon>
    </lineage>
</organism>
<feature type="binding site" evidence="5">
    <location>
        <begin position="190"/>
        <end position="193"/>
    </location>
    <ligand>
        <name>substrate</name>
    </ligand>
</feature>
<feature type="domain" description="Methyltransferase small" evidence="6">
    <location>
        <begin position="110"/>
        <end position="203"/>
    </location>
</feature>
<protein>
    <recommendedName>
        <fullName evidence="5">Release factor glutamine methyltransferase</fullName>
        <shortName evidence="5">RF MTase</shortName>
        <ecNumber evidence="5">2.1.1.297</ecNumber>
    </recommendedName>
    <alternativeName>
        <fullName evidence="5">N5-glutamine methyltransferase PrmC</fullName>
    </alternativeName>
    <alternativeName>
        <fullName evidence="5">Protein-(glutamine-N5) MTase PrmC</fullName>
    </alternativeName>
    <alternativeName>
        <fullName evidence="5">Protein-glutamine N-methyltransferase PrmC</fullName>
    </alternativeName>
</protein>
<evidence type="ECO:0000313" key="8">
    <source>
        <dbReference type="EMBL" id="HIQ60805.1"/>
    </source>
</evidence>
<dbReference type="InterPro" id="IPR007848">
    <property type="entry name" value="Small_mtfrase_dom"/>
</dbReference>
<feature type="domain" description="Release factor glutamine methyltransferase N-terminal" evidence="7">
    <location>
        <begin position="11"/>
        <end position="76"/>
    </location>
</feature>
<dbReference type="Gene3D" id="1.10.8.10">
    <property type="entry name" value="DNA helicase RuvA subunit, C-terminal domain"/>
    <property type="match status" value="1"/>
</dbReference>
<dbReference type="EMBL" id="DVFO01000042">
    <property type="protein sequence ID" value="HIQ60805.1"/>
    <property type="molecule type" value="Genomic_DNA"/>
</dbReference>
<evidence type="ECO:0000259" key="7">
    <source>
        <dbReference type="Pfam" id="PF17827"/>
    </source>
</evidence>
<dbReference type="SUPFAM" id="SSF53335">
    <property type="entry name" value="S-adenosyl-L-methionine-dependent methyltransferases"/>
    <property type="match status" value="1"/>
</dbReference>
<sequence length="297" mass="33462">MQTYNDIYLAVRRTLKESGVEQAQLEAMELMCAALGKRREEVLRDLSLYASEAIEGQVDALLQRRLAGEPIAYILGEWEFYGLTLTVTPQVLIPRPDTELLVERGILAVRDLPQARVLDLCTGSGCVGLALAYNCPNAQVVLADWSQDALEVARQNLMRCQLTDQVELVQVNALQPPPRELGEFDLIVCNPPYIPRQVVEEELDHSVRDYEPHLALDGGEDGLDFYRAITLHWNWALRPGGKLIFEIGYDQEEAVKKLMVDRGFQQVRSFQDPGGHWRVVEGILEPIQPDEPAGKEE</sequence>
<name>A0A9D0YS63_9FIRM</name>
<dbReference type="Proteomes" id="UP000886879">
    <property type="component" value="Unassembled WGS sequence"/>
</dbReference>
<dbReference type="GO" id="GO:0102559">
    <property type="term" value="F:peptide chain release factor N(5)-glutamine methyltransferase activity"/>
    <property type="evidence" value="ECO:0007669"/>
    <property type="project" value="UniProtKB-EC"/>
</dbReference>
<evidence type="ECO:0000256" key="1">
    <source>
        <dbReference type="ARBA" id="ARBA00022603"/>
    </source>
</evidence>
<comment type="similarity">
    <text evidence="5">Belongs to the protein N5-glutamine methyltransferase family. PrmC subfamily.</text>
</comment>
<dbReference type="Pfam" id="PF17827">
    <property type="entry name" value="PrmC_N"/>
    <property type="match status" value="1"/>
</dbReference>
<comment type="catalytic activity">
    <reaction evidence="4 5">
        <text>L-glutaminyl-[peptide chain release factor] + S-adenosyl-L-methionine = N(5)-methyl-L-glutaminyl-[peptide chain release factor] + S-adenosyl-L-homocysteine + H(+)</text>
        <dbReference type="Rhea" id="RHEA:42896"/>
        <dbReference type="Rhea" id="RHEA-COMP:10271"/>
        <dbReference type="Rhea" id="RHEA-COMP:10272"/>
        <dbReference type="ChEBI" id="CHEBI:15378"/>
        <dbReference type="ChEBI" id="CHEBI:30011"/>
        <dbReference type="ChEBI" id="CHEBI:57856"/>
        <dbReference type="ChEBI" id="CHEBI:59789"/>
        <dbReference type="ChEBI" id="CHEBI:61891"/>
        <dbReference type="EC" id="2.1.1.297"/>
    </reaction>
</comment>
<dbReference type="InterPro" id="IPR050320">
    <property type="entry name" value="N5-glutamine_MTase"/>
</dbReference>
<proteinExistence type="inferred from homology"/>
<dbReference type="HAMAP" id="MF_02126">
    <property type="entry name" value="RF_methyltr_PrmC"/>
    <property type="match status" value="1"/>
</dbReference>
<dbReference type="InterPro" id="IPR040758">
    <property type="entry name" value="PrmC_N"/>
</dbReference>
<evidence type="ECO:0000256" key="5">
    <source>
        <dbReference type="HAMAP-Rule" id="MF_02126"/>
    </source>
</evidence>
<evidence type="ECO:0000256" key="2">
    <source>
        <dbReference type="ARBA" id="ARBA00022679"/>
    </source>
</evidence>
<reference evidence="8" key="1">
    <citation type="submission" date="2020-10" db="EMBL/GenBank/DDBJ databases">
        <authorList>
            <person name="Gilroy R."/>
        </authorList>
    </citation>
    <scope>NUCLEOTIDE SEQUENCE</scope>
    <source>
        <strain evidence="8">ChiGjej2B2-12916</strain>
    </source>
</reference>
<evidence type="ECO:0000313" key="9">
    <source>
        <dbReference type="Proteomes" id="UP000886879"/>
    </source>
</evidence>
<comment type="caution">
    <text evidence="8">The sequence shown here is derived from an EMBL/GenBank/DDBJ whole genome shotgun (WGS) entry which is preliminary data.</text>
</comment>
<dbReference type="Gene3D" id="3.40.50.150">
    <property type="entry name" value="Vaccinia Virus protein VP39"/>
    <property type="match status" value="1"/>
</dbReference>
<evidence type="ECO:0000256" key="3">
    <source>
        <dbReference type="ARBA" id="ARBA00022691"/>
    </source>
</evidence>
<keyword evidence="3 5" id="KW-0949">S-adenosyl-L-methionine</keyword>
<dbReference type="PANTHER" id="PTHR18895:SF74">
    <property type="entry name" value="MTRF1L RELEASE FACTOR GLUTAMINE METHYLTRANSFERASE"/>
    <property type="match status" value="1"/>
</dbReference>
<comment type="caution">
    <text evidence="5">Lacks conserved residue(s) required for the propagation of feature annotation.</text>
</comment>
<feature type="binding site" evidence="5">
    <location>
        <position position="144"/>
    </location>
    <ligand>
        <name>S-adenosyl-L-methionine</name>
        <dbReference type="ChEBI" id="CHEBI:59789"/>
    </ligand>
</feature>
<dbReference type="InterPro" id="IPR004556">
    <property type="entry name" value="HemK-like"/>
</dbReference>
<dbReference type="Pfam" id="PF05175">
    <property type="entry name" value="MTS"/>
    <property type="match status" value="1"/>
</dbReference>
<accession>A0A9D0YS63</accession>
<evidence type="ECO:0000256" key="4">
    <source>
        <dbReference type="ARBA" id="ARBA00048391"/>
    </source>
</evidence>
<dbReference type="CDD" id="cd02440">
    <property type="entry name" value="AdoMet_MTases"/>
    <property type="match status" value="1"/>
</dbReference>